<comment type="subcellular location">
    <subcellularLocation>
        <location evidence="1">Cell membrane</location>
        <topology evidence="1">Multi-pass membrane protein</topology>
    </subcellularLocation>
</comment>
<dbReference type="CDD" id="cd06225">
    <property type="entry name" value="HAMP"/>
    <property type="match status" value="1"/>
</dbReference>
<evidence type="ECO:0000259" key="12">
    <source>
        <dbReference type="PROSITE" id="PS50111"/>
    </source>
</evidence>
<evidence type="ECO:0000256" key="4">
    <source>
        <dbReference type="ARBA" id="ARBA00022692"/>
    </source>
</evidence>
<dbReference type="CDD" id="cd12912">
    <property type="entry name" value="PDC2_MCP_like"/>
    <property type="match status" value="1"/>
</dbReference>
<name>A0A8I1EB92_PSEPU</name>
<feature type="chain" id="PRO_5034127436" evidence="11">
    <location>
        <begin position="22"/>
        <end position="602"/>
    </location>
</feature>
<evidence type="ECO:0000256" key="5">
    <source>
        <dbReference type="ARBA" id="ARBA00022989"/>
    </source>
</evidence>
<evidence type="ECO:0000256" key="10">
    <source>
        <dbReference type="SAM" id="Phobius"/>
    </source>
</evidence>
<evidence type="ECO:0000256" key="3">
    <source>
        <dbReference type="ARBA" id="ARBA00022481"/>
    </source>
</evidence>
<dbReference type="Gene3D" id="1.10.287.950">
    <property type="entry name" value="Methyl-accepting chemotaxis protein"/>
    <property type="match status" value="1"/>
</dbReference>
<protein>
    <submittedName>
        <fullName evidence="14">HAMP domain-containing protein</fullName>
    </submittedName>
</protein>
<dbReference type="SMART" id="SM00283">
    <property type="entry name" value="MA"/>
    <property type="match status" value="1"/>
</dbReference>
<dbReference type="InterPro" id="IPR004090">
    <property type="entry name" value="Chemotax_Me-accpt_rcpt"/>
</dbReference>
<dbReference type="SUPFAM" id="SSF58104">
    <property type="entry name" value="Methyl-accepting chemotaxis protein (MCP) signaling domain"/>
    <property type="match status" value="1"/>
</dbReference>
<keyword evidence="7 9" id="KW-0807">Transducer</keyword>
<dbReference type="Pfam" id="PF02743">
    <property type="entry name" value="dCache_1"/>
    <property type="match status" value="1"/>
</dbReference>
<evidence type="ECO:0000313" key="14">
    <source>
        <dbReference type="EMBL" id="MBI6882590.1"/>
    </source>
</evidence>
<feature type="domain" description="HAMP" evidence="13">
    <location>
        <begin position="292"/>
        <end position="346"/>
    </location>
</feature>
<evidence type="ECO:0000256" key="11">
    <source>
        <dbReference type="SAM" id="SignalP"/>
    </source>
</evidence>
<dbReference type="GO" id="GO:0007165">
    <property type="term" value="P:signal transduction"/>
    <property type="evidence" value="ECO:0007669"/>
    <property type="project" value="UniProtKB-KW"/>
</dbReference>
<dbReference type="PRINTS" id="PR00260">
    <property type="entry name" value="CHEMTRNSDUCR"/>
</dbReference>
<evidence type="ECO:0000256" key="6">
    <source>
        <dbReference type="ARBA" id="ARBA00023136"/>
    </source>
</evidence>
<dbReference type="PROSITE" id="PS50885">
    <property type="entry name" value="HAMP"/>
    <property type="match status" value="1"/>
</dbReference>
<dbReference type="FunFam" id="1.10.287.950:FF:000001">
    <property type="entry name" value="Methyl-accepting chemotaxis sensory transducer"/>
    <property type="match status" value="1"/>
</dbReference>
<dbReference type="Gene3D" id="3.30.450.20">
    <property type="entry name" value="PAS domain"/>
    <property type="match status" value="2"/>
</dbReference>
<dbReference type="InterPro" id="IPR033479">
    <property type="entry name" value="dCache_1"/>
</dbReference>
<comment type="caution">
    <text evidence="14">The sequence shown here is derived from an EMBL/GenBank/DDBJ whole genome shotgun (WGS) entry which is preliminary data.</text>
</comment>
<evidence type="ECO:0000259" key="13">
    <source>
        <dbReference type="PROSITE" id="PS50885"/>
    </source>
</evidence>
<dbReference type="PROSITE" id="PS50111">
    <property type="entry name" value="CHEMOTAXIS_TRANSDUC_2"/>
    <property type="match status" value="1"/>
</dbReference>
<dbReference type="CDD" id="cd12913">
    <property type="entry name" value="PDC1_MCP_like"/>
    <property type="match status" value="1"/>
</dbReference>
<feature type="signal peptide" evidence="11">
    <location>
        <begin position="1"/>
        <end position="21"/>
    </location>
</feature>
<sequence length="602" mass="64077">MKTKILMVSTAILMGSVVASSAVNYLVVESSNEEAIISRTDSDLRLYGNSIESWMKTNFKLVEAAANQIKGGNQNTTDLLVQLDQSGGFLSAYFGSASGGWSASNGWVPDSSYDPRARPWYKAAIAKGETTITEPYVDAQSGQLVVTIVTPVKKDGQVLGVVGGDVTIDSIVNTVKSIKTTPSSYAFLSVDGKIIAHPDSKNALKPTTEISKKLTSSFLSSKAAEGSWLREEIDGQDVRVKSRSVQGSDWKLSIALDESELTAALRKIVGYSIGIIVVISSLATLFLLNWLNKSFAGLLRIRDAMEDISTGSGDLTKRLTHVGSDEVAAIAQSFNKFIDTIEDVLILIKQTSQSVGNDAVDISSRSQELSARTESTAASLQQASASLEELTSTVTHTAESSREANKLSVESARMASQGGVVVDNLVATMDDIADSALKINEIINLVNGVAFQTNILALNASVEAARAGESGRGFAVVAQEVRNLAERSADAAKQIKELVDASTLKTQTGSAMAKTAGASMKEIVASVERVVEVLSEINAATNEQSQGISQINIAVAELDHMTQKNSSESNENRDVAISMNHQVNSLNEAVSQFTLSEHKVRG</sequence>
<evidence type="ECO:0000256" key="8">
    <source>
        <dbReference type="ARBA" id="ARBA00029447"/>
    </source>
</evidence>
<evidence type="ECO:0000256" key="9">
    <source>
        <dbReference type="PROSITE-ProRule" id="PRU00284"/>
    </source>
</evidence>
<organism evidence="14 15">
    <name type="scientific">Pseudomonas putida</name>
    <name type="common">Arthrobacter siderocapsulatus</name>
    <dbReference type="NCBI Taxonomy" id="303"/>
    <lineage>
        <taxon>Bacteria</taxon>
        <taxon>Pseudomonadati</taxon>
        <taxon>Pseudomonadota</taxon>
        <taxon>Gammaproteobacteria</taxon>
        <taxon>Pseudomonadales</taxon>
        <taxon>Pseudomonadaceae</taxon>
        <taxon>Pseudomonas</taxon>
    </lineage>
</organism>
<keyword evidence="3" id="KW-0488">Methylation</keyword>
<comment type="similarity">
    <text evidence="8">Belongs to the methyl-accepting chemotaxis (MCP) protein family.</text>
</comment>
<reference evidence="14" key="1">
    <citation type="submission" date="2020-12" db="EMBL/GenBank/DDBJ databases">
        <title>Enhanced detection system for hospital associated transmission using whole genome sequencing surveillance.</title>
        <authorList>
            <person name="Harrison L.H."/>
            <person name="Van Tyne D."/>
            <person name="Marsh J.W."/>
            <person name="Griffith M.P."/>
            <person name="Snyder D.J."/>
            <person name="Cooper V.S."/>
            <person name="Mustapha M."/>
        </authorList>
    </citation>
    <scope>NUCLEOTIDE SEQUENCE</scope>
    <source>
        <strain evidence="14">PSB00042</strain>
    </source>
</reference>
<dbReference type="CDD" id="cd11386">
    <property type="entry name" value="MCP_signal"/>
    <property type="match status" value="1"/>
</dbReference>
<evidence type="ECO:0000256" key="7">
    <source>
        <dbReference type="ARBA" id="ARBA00023224"/>
    </source>
</evidence>
<dbReference type="AlphaFoldDB" id="A0A8I1EB92"/>
<dbReference type="Pfam" id="PF00672">
    <property type="entry name" value="HAMP"/>
    <property type="match status" value="1"/>
</dbReference>
<feature type="transmembrane region" description="Helical" evidence="10">
    <location>
        <begin position="268"/>
        <end position="291"/>
    </location>
</feature>
<dbReference type="InterPro" id="IPR029151">
    <property type="entry name" value="Sensor-like_sf"/>
</dbReference>
<dbReference type="PANTHER" id="PTHR43531">
    <property type="entry name" value="PROTEIN ICFG"/>
    <property type="match status" value="1"/>
</dbReference>
<dbReference type="SUPFAM" id="SSF103190">
    <property type="entry name" value="Sensory domain-like"/>
    <property type="match status" value="1"/>
</dbReference>
<dbReference type="SMART" id="SM00304">
    <property type="entry name" value="HAMP"/>
    <property type="match status" value="1"/>
</dbReference>
<accession>A0A8I1EB92</accession>
<keyword evidence="5 10" id="KW-1133">Transmembrane helix</keyword>
<keyword evidence="11" id="KW-0732">Signal</keyword>
<dbReference type="Pfam" id="PF00015">
    <property type="entry name" value="MCPsignal"/>
    <property type="match status" value="1"/>
</dbReference>
<dbReference type="InterPro" id="IPR051310">
    <property type="entry name" value="MCP_chemotaxis"/>
</dbReference>
<dbReference type="InterPro" id="IPR003660">
    <property type="entry name" value="HAMP_dom"/>
</dbReference>
<evidence type="ECO:0000256" key="2">
    <source>
        <dbReference type="ARBA" id="ARBA00022475"/>
    </source>
</evidence>
<dbReference type="InterPro" id="IPR004089">
    <property type="entry name" value="MCPsignal_dom"/>
</dbReference>
<gene>
    <name evidence="14" type="ORF">JEU22_01585</name>
</gene>
<evidence type="ECO:0000313" key="15">
    <source>
        <dbReference type="Proteomes" id="UP000637061"/>
    </source>
</evidence>
<dbReference type="PANTHER" id="PTHR43531:SF16">
    <property type="entry name" value="METHYL-ACCEPTING CHEMOTAXIS PROTEIN II"/>
    <property type="match status" value="1"/>
</dbReference>
<feature type="domain" description="Methyl-accepting transducer" evidence="12">
    <location>
        <begin position="351"/>
        <end position="580"/>
    </location>
</feature>
<dbReference type="Proteomes" id="UP000637061">
    <property type="component" value="Unassembled WGS sequence"/>
</dbReference>
<keyword evidence="4 10" id="KW-0812">Transmembrane</keyword>
<dbReference type="GO" id="GO:0004888">
    <property type="term" value="F:transmembrane signaling receptor activity"/>
    <property type="evidence" value="ECO:0007669"/>
    <property type="project" value="InterPro"/>
</dbReference>
<dbReference type="GO" id="GO:0006935">
    <property type="term" value="P:chemotaxis"/>
    <property type="evidence" value="ECO:0007669"/>
    <property type="project" value="InterPro"/>
</dbReference>
<proteinExistence type="inferred from homology"/>
<evidence type="ECO:0000256" key="1">
    <source>
        <dbReference type="ARBA" id="ARBA00004651"/>
    </source>
</evidence>
<dbReference type="EMBL" id="JAEHTE010000001">
    <property type="protein sequence ID" value="MBI6882590.1"/>
    <property type="molecule type" value="Genomic_DNA"/>
</dbReference>
<keyword evidence="2" id="KW-1003">Cell membrane</keyword>
<dbReference type="GO" id="GO:0005886">
    <property type="term" value="C:plasma membrane"/>
    <property type="evidence" value="ECO:0007669"/>
    <property type="project" value="UniProtKB-SubCell"/>
</dbReference>
<keyword evidence="6 10" id="KW-0472">Membrane</keyword>